<dbReference type="Gene3D" id="3.20.20.80">
    <property type="entry name" value="Glycosidases"/>
    <property type="match status" value="1"/>
</dbReference>
<dbReference type="GO" id="GO:0005975">
    <property type="term" value="P:carbohydrate metabolic process"/>
    <property type="evidence" value="ECO:0007669"/>
    <property type="project" value="InterPro"/>
</dbReference>
<dbReference type="Proteomes" id="UP000239757">
    <property type="component" value="Unassembled WGS sequence"/>
</dbReference>
<dbReference type="SUPFAM" id="SSF51445">
    <property type="entry name" value="(Trans)glycosidases"/>
    <property type="match status" value="1"/>
</dbReference>
<dbReference type="PANTHER" id="PTHR23421">
    <property type="entry name" value="BETA-GALACTOSIDASE RELATED"/>
    <property type="match status" value="1"/>
</dbReference>
<dbReference type="PRINTS" id="PR00742">
    <property type="entry name" value="GLHYDRLASE35"/>
</dbReference>
<protein>
    <recommendedName>
        <fullName evidence="3">beta-galactosidase</fullName>
        <ecNumber evidence="3">3.2.1.23</ecNumber>
    </recommendedName>
</protein>
<dbReference type="EMBL" id="KZ665884">
    <property type="protein sequence ID" value="PPR97329.1"/>
    <property type="molecule type" value="Genomic_DNA"/>
</dbReference>
<dbReference type="Pfam" id="PF01301">
    <property type="entry name" value="Glyco_hydro_35"/>
    <property type="match status" value="1"/>
</dbReference>
<dbReference type="EC" id="3.2.1.23" evidence="3"/>
<evidence type="ECO:0000313" key="7">
    <source>
        <dbReference type="Proteomes" id="UP000239757"/>
    </source>
</evidence>
<dbReference type="InterPro" id="IPR031330">
    <property type="entry name" value="Gly_Hdrlase_35_cat"/>
</dbReference>
<feature type="domain" description="Glycoside hydrolase 35 catalytic" evidence="5">
    <location>
        <begin position="36"/>
        <end position="181"/>
    </location>
</feature>
<reference evidence="6 7" key="1">
    <citation type="submission" date="2015-01" db="EMBL/GenBank/DDBJ databases">
        <title>Genome of allotetraploid Gossypium barbadense reveals genomic plasticity and fiber elongation in cotton evolution.</title>
        <authorList>
            <person name="Chen X."/>
            <person name="Liu X."/>
            <person name="Zhao B."/>
            <person name="Zheng H."/>
            <person name="Hu Y."/>
            <person name="Lu G."/>
            <person name="Yang C."/>
            <person name="Chen J."/>
            <person name="Shan C."/>
            <person name="Zhang L."/>
            <person name="Zhou Y."/>
            <person name="Wang L."/>
            <person name="Guo W."/>
            <person name="Bai Y."/>
            <person name="Ruan J."/>
            <person name="Shangguan X."/>
            <person name="Mao Y."/>
            <person name="Jiang J."/>
            <person name="Zhu Y."/>
            <person name="Lei J."/>
            <person name="Kang H."/>
            <person name="Chen S."/>
            <person name="He X."/>
            <person name="Wang R."/>
            <person name="Wang Y."/>
            <person name="Chen J."/>
            <person name="Wang L."/>
            <person name="Yu S."/>
            <person name="Wang B."/>
            <person name="Wei J."/>
            <person name="Song S."/>
            <person name="Lu X."/>
            <person name="Gao Z."/>
            <person name="Gu W."/>
            <person name="Deng X."/>
            <person name="Ma D."/>
            <person name="Wang S."/>
            <person name="Liang W."/>
            <person name="Fang L."/>
            <person name="Cai C."/>
            <person name="Zhu X."/>
            <person name="Zhou B."/>
            <person name="Zhang Y."/>
            <person name="Chen Z."/>
            <person name="Xu S."/>
            <person name="Zhu R."/>
            <person name="Wang S."/>
            <person name="Zhang T."/>
            <person name="Zhao G."/>
        </authorList>
    </citation>
    <scope>NUCLEOTIDE SEQUENCE [LARGE SCALE GENOMIC DNA]</scope>
    <source>
        <strain evidence="7">cv. Xinhai21</strain>
        <tissue evidence="6">Leaf</tissue>
    </source>
</reference>
<dbReference type="OrthoDB" id="1657402at2759"/>
<evidence type="ECO:0000256" key="4">
    <source>
        <dbReference type="SAM" id="SignalP"/>
    </source>
</evidence>
<evidence type="ECO:0000313" key="6">
    <source>
        <dbReference type="EMBL" id="PPR97329.1"/>
    </source>
</evidence>
<evidence type="ECO:0000256" key="1">
    <source>
        <dbReference type="ARBA" id="ARBA00001412"/>
    </source>
</evidence>
<dbReference type="AlphaFoldDB" id="A0A2P5X1W5"/>
<dbReference type="InterPro" id="IPR017853">
    <property type="entry name" value="GH"/>
</dbReference>
<proteinExistence type="inferred from homology"/>
<dbReference type="GO" id="GO:0004565">
    <property type="term" value="F:beta-galactosidase activity"/>
    <property type="evidence" value="ECO:0007669"/>
    <property type="project" value="UniProtKB-EC"/>
</dbReference>
<sequence length="240" mass="27763">MEGTSFSKLLLAFCLALFYLSPQLVQTSVTYDKKAIVINGQRRILFSGSIHYPRSTPDMWEDLIQKAKDGGLDVIETYVFWNVHEPSPGNYNFEGRYDLVRFIKTVQKAGLYAHLRIGPYVCAEWNFGGFPVWLKFVPGISFRTDNEPFKRAMQGFTEKIVGLMKSHNLFESQGGPIILSQDKEIGKGWFFHCIDRSLTRKGSLYYFEKRIVGFTDELRGKMDHTCNHQTRDQSRDRHKV</sequence>
<name>A0A2P5X1W5_GOSBA</name>
<organism evidence="6 7">
    <name type="scientific">Gossypium barbadense</name>
    <name type="common">Sea Island cotton</name>
    <name type="synonym">Hibiscus barbadensis</name>
    <dbReference type="NCBI Taxonomy" id="3634"/>
    <lineage>
        <taxon>Eukaryota</taxon>
        <taxon>Viridiplantae</taxon>
        <taxon>Streptophyta</taxon>
        <taxon>Embryophyta</taxon>
        <taxon>Tracheophyta</taxon>
        <taxon>Spermatophyta</taxon>
        <taxon>Magnoliopsida</taxon>
        <taxon>eudicotyledons</taxon>
        <taxon>Gunneridae</taxon>
        <taxon>Pentapetalae</taxon>
        <taxon>rosids</taxon>
        <taxon>malvids</taxon>
        <taxon>Malvales</taxon>
        <taxon>Malvaceae</taxon>
        <taxon>Malvoideae</taxon>
        <taxon>Gossypium</taxon>
    </lineage>
</organism>
<evidence type="ECO:0000256" key="3">
    <source>
        <dbReference type="ARBA" id="ARBA00012756"/>
    </source>
</evidence>
<gene>
    <name evidence="6" type="ORF">GOBAR_AA23356</name>
</gene>
<comment type="catalytic activity">
    <reaction evidence="1">
        <text>Hydrolysis of terminal non-reducing beta-D-galactose residues in beta-D-galactosides.</text>
        <dbReference type="EC" id="3.2.1.23"/>
    </reaction>
</comment>
<evidence type="ECO:0000256" key="2">
    <source>
        <dbReference type="ARBA" id="ARBA00009809"/>
    </source>
</evidence>
<feature type="signal peptide" evidence="4">
    <location>
        <begin position="1"/>
        <end position="27"/>
    </location>
</feature>
<accession>A0A2P5X1W5</accession>
<comment type="similarity">
    <text evidence="2">Belongs to the glycosyl hydrolase 35 family.</text>
</comment>
<dbReference type="InterPro" id="IPR001944">
    <property type="entry name" value="Glycoside_Hdrlase_35"/>
</dbReference>
<feature type="chain" id="PRO_5015154480" description="beta-galactosidase" evidence="4">
    <location>
        <begin position="28"/>
        <end position="240"/>
    </location>
</feature>
<evidence type="ECO:0000259" key="5">
    <source>
        <dbReference type="Pfam" id="PF01301"/>
    </source>
</evidence>
<keyword evidence="4" id="KW-0732">Signal</keyword>